<keyword evidence="1" id="KW-0732">Signal</keyword>
<organism evidence="2 3">
    <name type="scientific">Vespula germanica</name>
    <name type="common">German yellow jacket</name>
    <name type="synonym">Paravespula germanica</name>
    <dbReference type="NCBI Taxonomy" id="30212"/>
    <lineage>
        <taxon>Eukaryota</taxon>
        <taxon>Metazoa</taxon>
        <taxon>Ecdysozoa</taxon>
        <taxon>Arthropoda</taxon>
        <taxon>Hexapoda</taxon>
        <taxon>Insecta</taxon>
        <taxon>Pterygota</taxon>
        <taxon>Neoptera</taxon>
        <taxon>Endopterygota</taxon>
        <taxon>Hymenoptera</taxon>
        <taxon>Apocrita</taxon>
        <taxon>Aculeata</taxon>
        <taxon>Vespoidea</taxon>
        <taxon>Vespidae</taxon>
        <taxon>Vespinae</taxon>
        <taxon>Vespula</taxon>
    </lineage>
</organism>
<evidence type="ECO:0008006" key="4">
    <source>
        <dbReference type="Google" id="ProtNLM"/>
    </source>
</evidence>
<dbReference type="EMBL" id="JACSDZ010000010">
    <property type="protein sequence ID" value="KAF7393687.1"/>
    <property type="molecule type" value="Genomic_DNA"/>
</dbReference>
<accession>A0A834JU91</accession>
<gene>
    <name evidence="2" type="ORF">HZH68_010506</name>
</gene>
<reference evidence="2" key="1">
    <citation type="journal article" date="2020" name="G3 (Bethesda)">
        <title>High-Quality Assemblies for Three Invasive Social Wasps from the &lt;i&gt;Vespula&lt;/i&gt; Genus.</title>
        <authorList>
            <person name="Harrop T.W.R."/>
            <person name="Guhlin J."/>
            <person name="McLaughlin G.M."/>
            <person name="Permina E."/>
            <person name="Stockwell P."/>
            <person name="Gilligan J."/>
            <person name="Le Lec M.F."/>
            <person name="Gruber M.A.M."/>
            <person name="Quinn O."/>
            <person name="Lovegrove M."/>
            <person name="Duncan E.J."/>
            <person name="Remnant E.J."/>
            <person name="Van Eeckhoven J."/>
            <person name="Graham B."/>
            <person name="Knapp R.A."/>
            <person name="Langford K.W."/>
            <person name="Kronenberg Z."/>
            <person name="Press M.O."/>
            <person name="Eacker S.M."/>
            <person name="Wilson-Rankin E.E."/>
            <person name="Purcell J."/>
            <person name="Lester P.J."/>
            <person name="Dearden P.K."/>
        </authorList>
    </citation>
    <scope>NUCLEOTIDE SEQUENCE</scope>
    <source>
        <strain evidence="2">Linc-1</strain>
    </source>
</reference>
<evidence type="ECO:0000313" key="2">
    <source>
        <dbReference type="EMBL" id="KAF7393687.1"/>
    </source>
</evidence>
<name>A0A834JU91_VESGE</name>
<feature type="signal peptide" evidence="1">
    <location>
        <begin position="1"/>
        <end position="21"/>
    </location>
</feature>
<keyword evidence="3" id="KW-1185">Reference proteome</keyword>
<feature type="chain" id="PRO_5032907776" description="Secreted protein" evidence="1">
    <location>
        <begin position="22"/>
        <end position="72"/>
    </location>
</feature>
<evidence type="ECO:0000313" key="3">
    <source>
        <dbReference type="Proteomes" id="UP000617340"/>
    </source>
</evidence>
<protein>
    <recommendedName>
        <fullName evidence="4">Secreted protein</fullName>
    </recommendedName>
</protein>
<dbReference type="AlphaFoldDB" id="A0A834JU91"/>
<evidence type="ECO:0000256" key="1">
    <source>
        <dbReference type="SAM" id="SignalP"/>
    </source>
</evidence>
<comment type="caution">
    <text evidence="2">The sequence shown here is derived from an EMBL/GenBank/DDBJ whole genome shotgun (WGS) entry which is preliminary data.</text>
</comment>
<proteinExistence type="predicted"/>
<sequence length="72" mass="7971">MFWVHCGLFVLVIAVPGFISSADSTSKREQVVSSLYVARLVASRHVRRLDGILDTLTRKARGSCTFSTSRVD</sequence>
<dbReference type="Proteomes" id="UP000617340">
    <property type="component" value="Unassembled WGS sequence"/>
</dbReference>